<dbReference type="Proteomes" id="UP001497644">
    <property type="component" value="Chromosome 9"/>
</dbReference>
<gene>
    <name evidence="2" type="ORF">LPLAT_LOCUS14083</name>
</gene>
<feature type="transmembrane region" description="Helical" evidence="1">
    <location>
        <begin position="20"/>
        <end position="39"/>
    </location>
</feature>
<proteinExistence type="predicted"/>
<keyword evidence="1" id="KW-0812">Transmembrane</keyword>
<keyword evidence="1" id="KW-1133">Transmembrane helix</keyword>
<keyword evidence="1" id="KW-0472">Membrane</keyword>
<dbReference type="AlphaFoldDB" id="A0AAV2PAU3"/>
<evidence type="ECO:0000256" key="1">
    <source>
        <dbReference type="SAM" id="Phobius"/>
    </source>
</evidence>
<evidence type="ECO:0000313" key="3">
    <source>
        <dbReference type="Proteomes" id="UP001497644"/>
    </source>
</evidence>
<accession>A0AAV2PAU3</accession>
<reference evidence="2" key="1">
    <citation type="submission" date="2024-04" db="EMBL/GenBank/DDBJ databases">
        <authorList>
            <consortium name="Molecular Ecology Group"/>
        </authorList>
    </citation>
    <scope>NUCLEOTIDE SEQUENCE</scope>
</reference>
<evidence type="ECO:0000313" key="2">
    <source>
        <dbReference type="EMBL" id="CAL1689088.1"/>
    </source>
</evidence>
<keyword evidence="3" id="KW-1185">Reference proteome</keyword>
<name>A0AAV2PAU3_9HYME</name>
<dbReference type="EMBL" id="OZ034832">
    <property type="protein sequence ID" value="CAL1689088.1"/>
    <property type="molecule type" value="Genomic_DNA"/>
</dbReference>
<organism evidence="2 3">
    <name type="scientific">Lasius platythorax</name>
    <dbReference type="NCBI Taxonomy" id="488582"/>
    <lineage>
        <taxon>Eukaryota</taxon>
        <taxon>Metazoa</taxon>
        <taxon>Ecdysozoa</taxon>
        <taxon>Arthropoda</taxon>
        <taxon>Hexapoda</taxon>
        <taxon>Insecta</taxon>
        <taxon>Pterygota</taxon>
        <taxon>Neoptera</taxon>
        <taxon>Endopterygota</taxon>
        <taxon>Hymenoptera</taxon>
        <taxon>Apocrita</taxon>
        <taxon>Aculeata</taxon>
        <taxon>Formicoidea</taxon>
        <taxon>Formicidae</taxon>
        <taxon>Formicinae</taxon>
        <taxon>Lasius</taxon>
        <taxon>Lasius</taxon>
    </lineage>
</organism>
<protein>
    <submittedName>
        <fullName evidence="2">Uncharacterized protein</fullName>
    </submittedName>
</protein>
<sequence>MSNLVIFFYARDYLNVDVSVYSMVLSIAVLLMMIGFNCCPMPGCFVTISAKICTLVSSKGYDYSMLYLAFFRDRDGMHRYNPSCLSPETKGKTFVQIQKGLKD</sequence>